<evidence type="ECO:0000313" key="7">
    <source>
        <dbReference type="Proteomes" id="UP000192342"/>
    </source>
</evidence>
<dbReference type="Gene3D" id="2.40.40.20">
    <property type="match status" value="1"/>
</dbReference>
<dbReference type="SMART" id="SM00926">
    <property type="entry name" value="Molybdop_Fe4S4"/>
    <property type="match status" value="1"/>
</dbReference>
<accession>A0A1Y1SBQ4</accession>
<gene>
    <name evidence="6" type="ORF">ATO7_15168</name>
</gene>
<dbReference type="RefSeq" id="WP_083563266.1">
    <property type="nucleotide sequence ID" value="NZ_AQQV01000004.1"/>
</dbReference>
<dbReference type="STRING" id="1317117.ATO7_15168"/>
<dbReference type="GO" id="GO:0051536">
    <property type="term" value="F:iron-sulfur cluster binding"/>
    <property type="evidence" value="ECO:0007669"/>
    <property type="project" value="UniProtKB-KW"/>
</dbReference>
<dbReference type="InterPro" id="IPR006963">
    <property type="entry name" value="Mopterin_OxRdtase_4Fe-4S_dom"/>
</dbReference>
<keyword evidence="2" id="KW-0479">Metal-binding</keyword>
<keyword evidence="4" id="KW-0411">Iron-sulfur</keyword>
<dbReference type="Pfam" id="PF01568">
    <property type="entry name" value="Molydop_binding"/>
    <property type="match status" value="1"/>
</dbReference>
<dbReference type="PANTHER" id="PTHR43742">
    <property type="entry name" value="TRIMETHYLAMINE-N-OXIDE REDUCTASE"/>
    <property type="match status" value="1"/>
</dbReference>
<dbReference type="Pfam" id="PF04879">
    <property type="entry name" value="Molybdop_Fe4S4"/>
    <property type="match status" value="1"/>
</dbReference>
<dbReference type="InterPro" id="IPR006656">
    <property type="entry name" value="Mopterin_OxRdtase"/>
</dbReference>
<feature type="domain" description="4Fe-4S Mo/W bis-MGD-type" evidence="5">
    <location>
        <begin position="4"/>
        <end position="60"/>
    </location>
</feature>
<dbReference type="PANTHER" id="PTHR43742:SF2">
    <property type="entry name" value="ASSIMILATORY NITRATE REDUCTASE CATALYTIC SUBUNIT"/>
    <property type="match status" value="1"/>
</dbReference>
<reference evidence="6 7" key="1">
    <citation type="submission" date="2013-04" db="EMBL/GenBank/DDBJ databases">
        <title>Oceanococcus atlanticus 22II-S10r2 Genome Sequencing.</title>
        <authorList>
            <person name="Lai Q."/>
            <person name="Li G."/>
            <person name="Shao Z."/>
        </authorList>
    </citation>
    <scope>NUCLEOTIDE SEQUENCE [LARGE SCALE GENOMIC DNA]</scope>
    <source>
        <strain evidence="6 7">22II-S10r2</strain>
    </source>
</reference>
<dbReference type="GO" id="GO:0046872">
    <property type="term" value="F:metal ion binding"/>
    <property type="evidence" value="ECO:0007669"/>
    <property type="project" value="UniProtKB-KW"/>
</dbReference>
<evidence type="ECO:0000256" key="3">
    <source>
        <dbReference type="ARBA" id="ARBA00023004"/>
    </source>
</evidence>
<dbReference type="Gene3D" id="3.40.50.740">
    <property type="match status" value="1"/>
</dbReference>
<dbReference type="Proteomes" id="UP000192342">
    <property type="component" value="Unassembled WGS sequence"/>
</dbReference>
<dbReference type="EMBL" id="AQQV01000004">
    <property type="protein sequence ID" value="ORE85574.1"/>
    <property type="molecule type" value="Genomic_DNA"/>
</dbReference>
<dbReference type="AlphaFoldDB" id="A0A1Y1SBQ4"/>
<dbReference type="PROSITE" id="PS51669">
    <property type="entry name" value="4FE4S_MOW_BIS_MGD"/>
    <property type="match status" value="1"/>
</dbReference>
<evidence type="ECO:0000313" key="6">
    <source>
        <dbReference type="EMBL" id="ORE85574.1"/>
    </source>
</evidence>
<dbReference type="Pfam" id="PF00384">
    <property type="entry name" value="Molybdopterin"/>
    <property type="match status" value="1"/>
</dbReference>
<evidence type="ECO:0000259" key="5">
    <source>
        <dbReference type="PROSITE" id="PS51669"/>
    </source>
</evidence>
<dbReference type="GO" id="GO:0043546">
    <property type="term" value="F:molybdopterin cofactor binding"/>
    <property type="evidence" value="ECO:0007669"/>
    <property type="project" value="InterPro"/>
</dbReference>
<dbReference type="InterPro" id="IPR009010">
    <property type="entry name" value="Asp_de-COase-like_dom_sf"/>
</dbReference>
<comment type="similarity">
    <text evidence="1">Belongs to the prokaryotic molybdopterin-containing oxidoreductase family.</text>
</comment>
<evidence type="ECO:0000256" key="1">
    <source>
        <dbReference type="ARBA" id="ARBA00010312"/>
    </source>
</evidence>
<dbReference type="InterPro" id="IPR006657">
    <property type="entry name" value="MoPterin_dinucl-bd_dom"/>
</dbReference>
<dbReference type="Gene3D" id="3.40.228.10">
    <property type="entry name" value="Dimethylsulfoxide Reductase, domain 2"/>
    <property type="match status" value="1"/>
</dbReference>
<keyword evidence="7" id="KW-1185">Reference proteome</keyword>
<evidence type="ECO:0000256" key="2">
    <source>
        <dbReference type="ARBA" id="ARBA00022723"/>
    </source>
</evidence>
<keyword evidence="3" id="KW-0408">Iron</keyword>
<evidence type="ECO:0000256" key="4">
    <source>
        <dbReference type="ARBA" id="ARBA00023014"/>
    </source>
</evidence>
<dbReference type="SUPFAM" id="SSF53706">
    <property type="entry name" value="Formate dehydrogenase/DMSO reductase, domains 1-3"/>
    <property type="match status" value="1"/>
</dbReference>
<organism evidence="6 7">
    <name type="scientific">Oceanococcus atlanticus</name>
    <dbReference type="NCBI Taxonomy" id="1317117"/>
    <lineage>
        <taxon>Bacteria</taxon>
        <taxon>Pseudomonadati</taxon>
        <taxon>Pseudomonadota</taxon>
        <taxon>Gammaproteobacteria</taxon>
        <taxon>Chromatiales</taxon>
        <taxon>Oceanococcaceae</taxon>
        <taxon>Oceanococcus</taxon>
    </lineage>
</organism>
<dbReference type="GO" id="GO:0016491">
    <property type="term" value="F:oxidoreductase activity"/>
    <property type="evidence" value="ECO:0007669"/>
    <property type="project" value="InterPro"/>
</dbReference>
<dbReference type="Gene3D" id="2.20.25.90">
    <property type="entry name" value="ADC-like domains"/>
    <property type="match status" value="1"/>
</dbReference>
<proteinExistence type="inferred from homology"/>
<protein>
    <submittedName>
        <fullName evidence="6">Formate dehydrogenase</fullName>
    </submittedName>
</protein>
<comment type="caution">
    <text evidence="6">The sequence shown here is derived from an EMBL/GenBank/DDBJ whole genome shotgun (WGS) entry which is preliminary data.</text>
</comment>
<name>A0A1Y1SBQ4_9GAMM</name>
<dbReference type="OrthoDB" id="9815647at2"/>
<sequence length="716" mass="78396">MSAANTHHRSCNLCEAMCGITISVEDQKITSIKGDPDDPFSRGHICPKAVALKDLYDDPDRLRTPLEKRDGEWHPISWDEALDKAAAGIKRVQSEYGHNSVGAYLGNPNAHNLGSLLMGPPLLRALKTRNRFSATSVDQLPHHLVSWKLFGHQLRIPVPDIDRCDHFVMLGANPLASNGSIMSVPDVKKRLRAVSERGRVTVIDPRRSETANIADVHHFIRPGSDATLLLAMLNHLFESGQVRPGVLSAYLDTDPQSLQAYFAPWSAERAEAATGIAAASIRQLVDDFCAADAAVLYGRMGVSVQTFGTLCQYLIMLFNILTGRLDAPGGLMFTTPAANILAQTNPGSMGRFHSRVRKLPEFGGELPVSTLAEDILTPRQNQDDTPIRAMFLIAGNPVVSTPNGDQLDRALASLDFVVSIDFYINESNRHADIILPPVSPVERAHYDLIFHLLAVRNTARYCPPLFDKPAEARYDWEILLALQERLAPAKTLKDKLGRRAMSLLGPTGMVDLLLRNGSYGAGFKPFGQGLSISRLKRHPHGVDLGPLKPMLPDALHHKDGKIHLDTAFFLADLQRVEETFAQPSAHKMVLIGRRHVRSNNSWLHNSHRLVKGKPRCVALIHPNDAERLGLAGDSARVKVRSRVGELEVSASISDEVMPGVISIPHGWGHDKDDTSWKTAQAHAGVNLNTLTDDQALDRLSGNAALNGIAVDVQALA</sequence>
<dbReference type="SUPFAM" id="SSF50692">
    <property type="entry name" value="ADC-like"/>
    <property type="match status" value="1"/>
</dbReference>
<dbReference type="InterPro" id="IPR050612">
    <property type="entry name" value="Prok_Mopterin_Oxidored"/>
</dbReference>